<gene>
    <name evidence="2" type="ORF">NX722_15125</name>
</gene>
<evidence type="ECO:0000256" key="1">
    <source>
        <dbReference type="SAM" id="MobiDB-lite"/>
    </source>
</evidence>
<evidence type="ECO:0000313" key="3">
    <source>
        <dbReference type="Proteomes" id="UP001209854"/>
    </source>
</evidence>
<evidence type="ECO:0000313" key="2">
    <source>
        <dbReference type="EMBL" id="MCW7553930.1"/>
    </source>
</evidence>
<feature type="region of interest" description="Disordered" evidence="1">
    <location>
        <begin position="82"/>
        <end position="101"/>
    </location>
</feature>
<dbReference type="RefSeq" id="WP_262563670.1">
    <property type="nucleotide sequence ID" value="NZ_JAPFCC010000001.1"/>
</dbReference>
<keyword evidence="3" id="KW-1185">Reference proteome</keyword>
<feature type="compositionally biased region" description="Polar residues" evidence="1">
    <location>
        <begin position="89"/>
        <end position="101"/>
    </location>
</feature>
<dbReference type="Proteomes" id="UP001209854">
    <property type="component" value="Unassembled WGS sequence"/>
</dbReference>
<dbReference type="EMBL" id="JAPFCC010000001">
    <property type="protein sequence ID" value="MCW7553930.1"/>
    <property type="molecule type" value="Genomic_DNA"/>
</dbReference>
<sequence length="101" mass="11025">MTKCSPEFLSLADDCLRQFAMIGNDALSAILTPHDLNAFQASYPGFRAGDFPPIKALTLFMRQVASDTKSCRHALIDEARDQAVRGGKPSSNETSAYTKAR</sequence>
<protein>
    <submittedName>
        <fullName evidence="2">Uncharacterized protein</fullName>
    </submittedName>
</protein>
<name>A0ABT3MX50_9GAMM</name>
<reference evidence="2 3" key="1">
    <citation type="submission" date="2022-10" db="EMBL/GenBank/DDBJ databases">
        <title>High-quality genome sequences of two octocoral-associated bacteria, Endozoicomonas euniceicola EF212 and Endozoicomonas gorgoniicola PS125.</title>
        <authorList>
            <person name="Chiou Y.-J."/>
            <person name="Chen Y.-H."/>
        </authorList>
    </citation>
    <scope>NUCLEOTIDE SEQUENCE [LARGE SCALE GENOMIC DNA]</scope>
    <source>
        <strain evidence="2 3">PS125</strain>
    </source>
</reference>
<accession>A0ABT3MX50</accession>
<organism evidence="2 3">
    <name type="scientific">Endozoicomonas gorgoniicola</name>
    <dbReference type="NCBI Taxonomy" id="1234144"/>
    <lineage>
        <taxon>Bacteria</taxon>
        <taxon>Pseudomonadati</taxon>
        <taxon>Pseudomonadota</taxon>
        <taxon>Gammaproteobacteria</taxon>
        <taxon>Oceanospirillales</taxon>
        <taxon>Endozoicomonadaceae</taxon>
        <taxon>Endozoicomonas</taxon>
    </lineage>
</organism>
<comment type="caution">
    <text evidence="2">The sequence shown here is derived from an EMBL/GenBank/DDBJ whole genome shotgun (WGS) entry which is preliminary data.</text>
</comment>
<proteinExistence type="predicted"/>